<dbReference type="InterPro" id="IPR005545">
    <property type="entry name" value="YCII"/>
</dbReference>
<accession>A0ABW7KJC5</accession>
<sequence>MRYMIVHNTEVYYDRATPPPAELMTGMDALLGDMNKAGVLLAAEGLRHPDHGVKITYSKGTRTVTDGPYAEAKEVVAGFMIVDVRSRDEAIEWANRFGAVFDNIFDEIVVEVRPVGERSDFE</sequence>
<dbReference type="Pfam" id="PF03795">
    <property type="entry name" value="YCII"/>
    <property type="match status" value="1"/>
</dbReference>
<dbReference type="RefSeq" id="WP_395115672.1">
    <property type="nucleotide sequence ID" value="NZ_JBIMSN010000002.1"/>
</dbReference>
<dbReference type="EMBL" id="JBIMSP010000015">
    <property type="protein sequence ID" value="MFH5242565.1"/>
    <property type="molecule type" value="Genomic_DNA"/>
</dbReference>
<evidence type="ECO:0000313" key="8">
    <source>
        <dbReference type="Proteomes" id="UP001609219"/>
    </source>
</evidence>
<dbReference type="EMBL" id="JBIMSN010000002">
    <property type="protein sequence ID" value="MFH5227043.1"/>
    <property type="molecule type" value="Genomic_DNA"/>
</dbReference>
<evidence type="ECO:0000313" key="5">
    <source>
        <dbReference type="EMBL" id="MFH5242565.1"/>
    </source>
</evidence>
<feature type="domain" description="YCII-related" evidence="2">
    <location>
        <begin position="1"/>
        <end position="110"/>
    </location>
</feature>
<dbReference type="Proteomes" id="UP001609176">
    <property type="component" value="Unassembled WGS sequence"/>
</dbReference>
<dbReference type="EMBL" id="JBIMSO010000059">
    <property type="protein sequence ID" value="MFH5209989.1"/>
    <property type="molecule type" value="Genomic_DNA"/>
</dbReference>
<keyword evidence="8" id="KW-1185">Reference proteome</keyword>
<comment type="caution">
    <text evidence="5">The sequence shown here is derived from an EMBL/GenBank/DDBJ whole genome shotgun (WGS) entry which is preliminary data.</text>
</comment>
<evidence type="ECO:0000313" key="4">
    <source>
        <dbReference type="EMBL" id="MFH5227043.1"/>
    </source>
</evidence>
<reference evidence="6 7" key="1">
    <citation type="submission" date="2024-10" db="EMBL/GenBank/DDBJ databases">
        <authorList>
            <person name="Riesco R."/>
        </authorList>
    </citation>
    <scope>NUCLEOTIDE SEQUENCE [LARGE SCALE GENOMIC DNA]</scope>
    <source>
        <strain evidence="5 7">NCIMB 15448</strain>
        <strain evidence="3 6">NCIMB 15449</strain>
        <strain evidence="4 8">NCIMB 15450</strain>
    </source>
</reference>
<gene>
    <name evidence="5" type="ORF">ACHIPV_11805</name>
    <name evidence="3" type="ORF">ACHIPZ_17545</name>
    <name evidence="4" type="ORF">ACHIRB_00330</name>
</gene>
<dbReference type="Proteomes" id="UP001609175">
    <property type="component" value="Unassembled WGS sequence"/>
</dbReference>
<dbReference type="Proteomes" id="UP001609219">
    <property type="component" value="Unassembled WGS sequence"/>
</dbReference>
<protein>
    <submittedName>
        <fullName evidence="5">YciI family protein</fullName>
    </submittedName>
</protein>
<organism evidence="5 7">
    <name type="scientific">Antrihabitans spumae</name>
    <dbReference type="NCBI Taxonomy" id="3373370"/>
    <lineage>
        <taxon>Bacteria</taxon>
        <taxon>Bacillati</taxon>
        <taxon>Actinomycetota</taxon>
        <taxon>Actinomycetes</taxon>
        <taxon>Mycobacteriales</taxon>
        <taxon>Nocardiaceae</taxon>
        <taxon>Antrihabitans</taxon>
    </lineage>
</organism>
<evidence type="ECO:0000313" key="3">
    <source>
        <dbReference type="EMBL" id="MFH5209989.1"/>
    </source>
</evidence>
<proteinExistence type="inferred from homology"/>
<dbReference type="InterPro" id="IPR011008">
    <property type="entry name" value="Dimeric_a/b-barrel"/>
</dbReference>
<dbReference type="PANTHER" id="PTHR35174">
    <property type="entry name" value="BLL7171 PROTEIN-RELATED"/>
    <property type="match status" value="1"/>
</dbReference>
<evidence type="ECO:0000259" key="2">
    <source>
        <dbReference type="Pfam" id="PF03795"/>
    </source>
</evidence>
<dbReference type="Gene3D" id="3.30.70.1060">
    <property type="entry name" value="Dimeric alpha+beta barrel"/>
    <property type="match status" value="1"/>
</dbReference>
<evidence type="ECO:0000313" key="6">
    <source>
        <dbReference type="Proteomes" id="UP001609175"/>
    </source>
</evidence>
<comment type="similarity">
    <text evidence="1">Belongs to the YciI family.</text>
</comment>
<dbReference type="SUPFAM" id="SSF54909">
    <property type="entry name" value="Dimeric alpha+beta barrel"/>
    <property type="match status" value="1"/>
</dbReference>
<evidence type="ECO:0000313" key="7">
    <source>
        <dbReference type="Proteomes" id="UP001609176"/>
    </source>
</evidence>
<evidence type="ECO:0000256" key="1">
    <source>
        <dbReference type="ARBA" id="ARBA00007689"/>
    </source>
</evidence>
<name>A0ABW7KJC5_9NOCA</name>